<keyword evidence="3" id="KW-0645">Protease</keyword>
<evidence type="ECO:0000256" key="5">
    <source>
        <dbReference type="ARBA" id="ARBA00022807"/>
    </source>
</evidence>
<dbReference type="EMBL" id="JBHTCA010000009">
    <property type="protein sequence ID" value="MFC7409900.1"/>
    <property type="molecule type" value="Genomic_DNA"/>
</dbReference>
<evidence type="ECO:0000256" key="6">
    <source>
        <dbReference type="PROSITE-ProRule" id="PRU10077"/>
    </source>
</evidence>
<dbReference type="CDD" id="cd00501">
    <property type="entry name" value="Peptidase_C15"/>
    <property type="match status" value="1"/>
</dbReference>
<dbReference type="PRINTS" id="PR00706">
    <property type="entry name" value="PYROGLUPTASE"/>
</dbReference>
<feature type="active site" evidence="6">
    <location>
        <position position="143"/>
    </location>
</feature>
<dbReference type="PANTHER" id="PTHR23402">
    <property type="entry name" value="PROTEASE FAMILY C15 PYROGLUTAMYL-PEPTIDASE I-RELATED"/>
    <property type="match status" value="1"/>
</dbReference>
<dbReference type="PIRSF" id="PIRSF015592">
    <property type="entry name" value="Prld-crbxl_pptds"/>
    <property type="match status" value="1"/>
</dbReference>
<keyword evidence="5" id="KW-0788">Thiol protease</keyword>
<dbReference type="NCBIfam" id="NF009676">
    <property type="entry name" value="PRK13197.1"/>
    <property type="match status" value="1"/>
</dbReference>
<dbReference type="Pfam" id="PF01470">
    <property type="entry name" value="Peptidase_C15"/>
    <property type="match status" value="1"/>
</dbReference>
<keyword evidence="2" id="KW-0963">Cytoplasm</keyword>
<evidence type="ECO:0000256" key="3">
    <source>
        <dbReference type="ARBA" id="ARBA00022670"/>
    </source>
</evidence>
<dbReference type="SUPFAM" id="SSF53182">
    <property type="entry name" value="Pyrrolidone carboxyl peptidase (pyroglutamate aminopeptidase)"/>
    <property type="match status" value="1"/>
</dbReference>
<dbReference type="RefSeq" id="WP_382224180.1">
    <property type="nucleotide sequence ID" value="NZ_JBHTCA010000009.1"/>
</dbReference>
<organism evidence="7 8">
    <name type="scientific">Hydrogenophaga atypica</name>
    <dbReference type="NCBI Taxonomy" id="249409"/>
    <lineage>
        <taxon>Bacteria</taxon>
        <taxon>Pseudomonadati</taxon>
        <taxon>Pseudomonadota</taxon>
        <taxon>Betaproteobacteria</taxon>
        <taxon>Burkholderiales</taxon>
        <taxon>Comamonadaceae</taxon>
        <taxon>Hydrogenophaga</taxon>
    </lineage>
</organism>
<dbReference type="Gene3D" id="3.40.630.20">
    <property type="entry name" value="Peptidase C15, pyroglutamyl peptidase I-like"/>
    <property type="match status" value="1"/>
</dbReference>
<accession>A0ABW2QKF8</accession>
<dbReference type="InterPro" id="IPR016125">
    <property type="entry name" value="Peptidase_C15-like"/>
</dbReference>
<evidence type="ECO:0000313" key="7">
    <source>
        <dbReference type="EMBL" id="MFC7409900.1"/>
    </source>
</evidence>
<protein>
    <recommendedName>
        <fullName evidence="6">Pyroglutamyl-peptidase I</fullName>
        <ecNumber evidence="6">3.4.19.3</ecNumber>
    </recommendedName>
</protein>
<name>A0ABW2QKF8_9BURK</name>
<dbReference type="PANTHER" id="PTHR23402:SF1">
    <property type="entry name" value="PYROGLUTAMYL-PEPTIDASE I"/>
    <property type="match status" value="1"/>
</dbReference>
<evidence type="ECO:0000256" key="1">
    <source>
        <dbReference type="ARBA" id="ARBA00006641"/>
    </source>
</evidence>
<proteinExistence type="inferred from homology"/>
<dbReference type="InterPro" id="IPR029762">
    <property type="entry name" value="PGP-I_bact-type"/>
</dbReference>
<keyword evidence="4 7" id="KW-0378">Hydrolase</keyword>
<dbReference type="InterPro" id="IPR033694">
    <property type="entry name" value="PGPEP1_Cys_AS"/>
</dbReference>
<comment type="catalytic activity">
    <reaction evidence="6">
        <text>Release of an N-terminal pyroglutamyl group from a polypeptide, the second amino acid generally not being Pro.</text>
        <dbReference type="EC" id="3.4.19.3"/>
    </reaction>
</comment>
<dbReference type="EC" id="3.4.19.3" evidence="6"/>
<comment type="caution">
    <text evidence="7">The sequence shown here is derived from an EMBL/GenBank/DDBJ whole genome shotgun (WGS) entry which is preliminary data.</text>
</comment>
<evidence type="ECO:0000256" key="4">
    <source>
        <dbReference type="ARBA" id="ARBA00022801"/>
    </source>
</evidence>
<keyword evidence="8" id="KW-1185">Reference proteome</keyword>
<evidence type="ECO:0000256" key="2">
    <source>
        <dbReference type="ARBA" id="ARBA00022490"/>
    </source>
</evidence>
<dbReference type="NCBIfam" id="TIGR00504">
    <property type="entry name" value="pyro_pdase"/>
    <property type="match status" value="1"/>
</dbReference>
<gene>
    <name evidence="7" type="primary">pcp</name>
    <name evidence="7" type="ORF">ACFQPB_13600</name>
</gene>
<sequence>MTGVLLTGFEPFGGDLVNPSAEVVTALNGQRVGGHDVTGVVLPCVFGASLDLLRAQLRLRDWSVVLCLGLAASRPVFSVERIAINVDDARIPDNAGQQPVDSPVVPGGPAGLFSTLPIKRMVSELQAAGLGAEVSQTAGTYVCNHVFYGLMHWASTQARPPRCGFVHVPALSHTPLTTQVDAVRLALRAALAAGDDIRTTGGAIE</sequence>
<comment type="similarity">
    <text evidence="1">Belongs to the peptidase C15 family.</text>
</comment>
<dbReference type="Proteomes" id="UP001596501">
    <property type="component" value="Unassembled WGS sequence"/>
</dbReference>
<dbReference type="PROSITE" id="PS01334">
    <property type="entry name" value="PYRASE_CYS"/>
    <property type="match status" value="1"/>
</dbReference>
<dbReference type="GO" id="GO:0016920">
    <property type="term" value="F:pyroglutamyl-peptidase activity"/>
    <property type="evidence" value="ECO:0007669"/>
    <property type="project" value="UniProtKB-EC"/>
</dbReference>
<evidence type="ECO:0000313" key="8">
    <source>
        <dbReference type="Proteomes" id="UP001596501"/>
    </source>
</evidence>
<reference evidence="8" key="1">
    <citation type="journal article" date="2019" name="Int. J. Syst. Evol. Microbiol.">
        <title>The Global Catalogue of Microorganisms (GCM) 10K type strain sequencing project: providing services to taxonomists for standard genome sequencing and annotation.</title>
        <authorList>
            <consortium name="The Broad Institute Genomics Platform"/>
            <consortium name="The Broad Institute Genome Sequencing Center for Infectious Disease"/>
            <person name="Wu L."/>
            <person name="Ma J."/>
        </authorList>
    </citation>
    <scope>NUCLEOTIDE SEQUENCE [LARGE SCALE GENOMIC DNA]</scope>
    <source>
        <strain evidence="8">CGMCC 1.12371</strain>
    </source>
</reference>
<dbReference type="InterPro" id="IPR036440">
    <property type="entry name" value="Peptidase_C15-like_sf"/>
</dbReference>
<dbReference type="InterPro" id="IPR000816">
    <property type="entry name" value="Peptidase_C15"/>
</dbReference>